<evidence type="ECO:0000313" key="12">
    <source>
        <dbReference type="Proteomes" id="UP000251891"/>
    </source>
</evidence>
<gene>
    <name evidence="11" type="ORF">DPM19_22575</name>
</gene>
<feature type="domain" description="Effector-associated" evidence="9">
    <location>
        <begin position="525"/>
        <end position="606"/>
    </location>
</feature>
<evidence type="ECO:0000259" key="10">
    <source>
        <dbReference type="Pfam" id="PF20028"/>
    </source>
</evidence>
<feature type="transmembrane region" description="Helical" evidence="7">
    <location>
        <begin position="38"/>
        <end position="58"/>
    </location>
</feature>
<dbReference type="PANTHER" id="PTHR23513">
    <property type="entry name" value="INTEGRAL MEMBRANE EFFLUX PROTEIN-RELATED"/>
    <property type="match status" value="1"/>
</dbReference>
<proteinExistence type="predicted"/>
<feature type="domain" description="vWA-MoxR associated protein middle region 0" evidence="8">
    <location>
        <begin position="619"/>
        <end position="718"/>
    </location>
</feature>
<feature type="transmembrane region" description="Helical" evidence="7">
    <location>
        <begin position="372"/>
        <end position="390"/>
    </location>
</feature>
<comment type="subcellular location">
    <subcellularLocation>
        <location evidence="1">Cell membrane</location>
        <topology evidence="1">Multi-pass membrane protein</topology>
    </subcellularLocation>
</comment>
<sequence>MGHRRLGGAPTLASLDSEERPEASLWLSDFRLLWRGTAAAQLGTMSTTIAGPLLALYLTESPVFAGWVTAAGTLPGLLFYIPAGIVVDHFDRRRIMLISQGARLLVAAAMVLTLLLIEDPPPELLILAAFADGALTTFYNTAELTIIRRIVPKPHLEWAMARNESRGHCAFILGRPAGGALYGLDRSFPFALDILCSLISIFTLLRLKTKSFLPERNRSTDHTFPPGKGLLKGMTWLWGHGYLRRVVFVCTISNFCFQTIFLLLMVQVEAQQIPSWLIGTLLAATGLGGALGSFFAPQVLKHVSPSSVVVLCTIFWITLPLTVLVNDQPYAGIAAWAGASFMGANMNVALGIFMSTSIPDHLMGRVSSVNGLLTRGATPLGALCGGYVISHLNTRIAVGVITTVIAALALGLIIAHLRPFRQSGRLFGDRVRMAIAVLATGMTITISRPPLRNDRPPVSRAHINLAPTKRCPIIRVSVLVFVQPLTTAVPDAGAPPYPALTGACGEGEHATVTGSLNMKDRNRLVDALMQLNSMSNRRTRDLLIQTVQNELEIHLPVERQNQDRHDVWALVNACLAYPGAVHTLVTAIAGFHRGSMPMAELHDLVDELLPEPLLESHERRELRQLTRVLEASHTNTAHPALIPALYHAAVGPFGPPLRSTACGLDSVISRLEEVAVGPDGVPPLLTFVRDLAGHSREPIAAALRNWSSRIRTRLGLEQSWPLAIAPQVADAPESSAYLVIEFRPDLADDDMFLTTAWLQFGREPATPLHRDDVPVPREDLPALVRTFLFEHPQVVTRHTMELVIEFVLPRSLLNEDFDQMKLTVGGVPRRLGVEYPVVLRSLDRLRQPALHHRWRRKWNWLRDNPQSARVYRVDEPSEADHERLYTRLSEPYFVCLALAFPPYGKDPAPADEHWVGVQAGVPIIAWCRRPWDPELFAAEFRKLLDAGLMALPDSVTTLRKQAVLMADAEADHLGLHLSLIFDDADRMPEPYLRLSAPA</sequence>
<evidence type="ECO:0000256" key="5">
    <source>
        <dbReference type="ARBA" id="ARBA00022989"/>
    </source>
</evidence>
<feature type="transmembrane region" description="Helical" evidence="7">
    <location>
        <begin position="64"/>
        <end position="83"/>
    </location>
</feature>
<comment type="caution">
    <text evidence="11">The sequence shown here is derived from an EMBL/GenBank/DDBJ whole genome shotgun (WGS) entry which is preliminary data.</text>
</comment>
<dbReference type="CDD" id="cd06173">
    <property type="entry name" value="MFS_MefA_like"/>
    <property type="match status" value="1"/>
</dbReference>
<dbReference type="PANTHER" id="PTHR23513:SF6">
    <property type="entry name" value="MAJOR FACILITATOR SUPERFAMILY ASSOCIATED DOMAIN-CONTAINING PROTEIN"/>
    <property type="match status" value="1"/>
</dbReference>
<evidence type="ECO:0000256" key="3">
    <source>
        <dbReference type="ARBA" id="ARBA00022475"/>
    </source>
</evidence>
<feature type="domain" description="vWA-MoxR associated protein C-terminal" evidence="10">
    <location>
        <begin position="751"/>
        <end position="984"/>
    </location>
</feature>
<dbReference type="Pfam" id="PF05977">
    <property type="entry name" value="MFS_3"/>
    <property type="match status" value="1"/>
</dbReference>
<organism evidence="11 12">
    <name type="scientific">Actinomadura craniellae</name>
    <dbReference type="NCBI Taxonomy" id="2231787"/>
    <lineage>
        <taxon>Bacteria</taxon>
        <taxon>Bacillati</taxon>
        <taxon>Actinomycetota</taxon>
        <taxon>Actinomycetes</taxon>
        <taxon>Streptosporangiales</taxon>
        <taxon>Thermomonosporaceae</taxon>
        <taxon>Actinomadura</taxon>
    </lineage>
</organism>
<evidence type="ECO:0008006" key="13">
    <source>
        <dbReference type="Google" id="ProtNLM"/>
    </source>
</evidence>
<evidence type="ECO:0000313" key="11">
    <source>
        <dbReference type="EMBL" id="RAY12808.1"/>
    </source>
</evidence>
<evidence type="ECO:0000256" key="7">
    <source>
        <dbReference type="SAM" id="Phobius"/>
    </source>
</evidence>
<evidence type="ECO:0000256" key="6">
    <source>
        <dbReference type="ARBA" id="ARBA00023136"/>
    </source>
</evidence>
<dbReference type="Pfam" id="PF19956">
    <property type="entry name" value="EAD2"/>
    <property type="match status" value="1"/>
</dbReference>
<feature type="transmembrane region" description="Helical" evidence="7">
    <location>
        <begin position="308"/>
        <end position="325"/>
    </location>
</feature>
<evidence type="ECO:0000256" key="2">
    <source>
        <dbReference type="ARBA" id="ARBA00022448"/>
    </source>
</evidence>
<evidence type="ECO:0000256" key="4">
    <source>
        <dbReference type="ARBA" id="ARBA00022692"/>
    </source>
</evidence>
<dbReference type="InterPro" id="IPR045450">
    <property type="entry name" value="VMAP_C"/>
</dbReference>
<keyword evidence="5 7" id="KW-1133">Transmembrane helix</keyword>
<feature type="transmembrane region" description="Helical" evidence="7">
    <location>
        <begin position="331"/>
        <end position="352"/>
    </location>
</feature>
<feature type="transmembrane region" description="Helical" evidence="7">
    <location>
        <begin position="396"/>
        <end position="417"/>
    </location>
</feature>
<dbReference type="InterPro" id="IPR045555">
    <property type="entry name" value="VMAP-M0"/>
</dbReference>
<keyword evidence="2" id="KW-0813">Transport</keyword>
<dbReference type="Gene3D" id="1.20.1250.20">
    <property type="entry name" value="MFS general substrate transporter like domains"/>
    <property type="match status" value="1"/>
</dbReference>
<feature type="transmembrane region" description="Helical" evidence="7">
    <location>
        <begin position="276"/>
        <end position="296"/>
    </location>
</feature>
<dbReference type="Proteomes" id="UP000251891">
    <property type="component" value="Unassembled WGS sequence"/>
</dbReference>
<dbReference type="GO" id="GO:0005886">
    <property type="term" value="C:plasma membrane"/>
    <property type="evidence" value="ECO:0007669"/>
    <property type="project" value="UniProtKB-SubCell"/>
</dbReference>
<dbReference type="InterPro" id="IPR045431">
    <property type="entry name" value="EAD2"/>
</dbReference>
<dbReference type="AlphaFoldDB" id="A0A365H192"/>
<keyword evidence="3" id="KW-1003">Cell membrane</keyword>
<dbReference type="SUPFAM" id="SSF103473">
    <property type="entry name" value="MFS general substrate transporter"/>
    <property type="match status" value="1"/>
</dbReference>
<dbReference type="EMBL" id="QLYX01000011">
    <property type="protein sequence ID" value="RAY12808.1"/>
    <property type="molecule type" value="Genomic_DNA"/>
</dbReference>
<dbReference type="InterPro" id="IPR010290">
    <property type="entry name" value="TM_effector"/>
</dbReference>
<dbReference type="Pfam" id="PF19916">
    <property type="entry name" value="VMAP-M0"/>
    <property type="match status" value="1"/>
</dbReference>
<dbReference type="Pfam" id="PF20028">
    <property type="entry name" value="VMAP-C"/>
    <property type="match status" value="1"/>
</dbReference>
<accession>A0A365H192</accession>
<feature type="transmembrane region" description="Helical" evidence="7">
    <location>
        <begin position="188"/>
        <end position="207"/>
    </location>
</feature>
<keyword evidence="12" id="KW-1185">Reference proteome</keyword>
<name>A0A365H192_9ACTN</name>
<feature type="transmembrane region" description="Helical" evidence="7">
    <location>
        <begin position="242"/>
        <end position="264"/>
    </location>
</feature>
<keyword evidence="4 7" id="KW-0812">Transmembrane</keyword>
<evidence type="ECO:0000259" key="8">
    <source>
        <dbReference type="Pfam" id="PF19916"/>
    </source>
</evidence>
<feature type="transmembrane region" description="Helical" evidence="7">
    <location>
        <begin position="95"/>
        <end position="117"/>
    </location>
</feature>
<evidence type="ECO:0000259" key="9">
    <source>
        <dbReference type="Pfam" id="PF19956"/>
    </source>
</evidence>
<protein>
    <recommendedName>
        <fullName evidence="13">Major facilitator superfamily (MFS) profile domain-containing protein</fullName>
    </recommendedName>
</protein>
<keyword evidence="6 7" id="KW-0472">Membrane</keyword>
<reference evidence="11 12" key="1">
    <citation type="submission" date="2018-06" db="EMBL/GenBank/DDBJ databases">
        <title>Actinomadura craniellae sp. nov. isolated from marine sponge Craniella sp.</title>
        <authorList>
            <person name="Li L."/>
            <person name="Xu Q.H."/>
            <person name="Lin H.W."/>
            <person name="Lu Y.H."/>
        </authorList>
    </citation>
    <scope>NUCLEOTIDE SEQUENCE [LARGE SCALE GENOMIC DNA]</scope>
    <source>
        <strain evidence="11 12">LHW63021</strain>
    </source>
</reference>
<evidence type="ECO:0000256" key="1">
    <source>
        <dbReference type="ARBA" id="ARBA00004651"/>
    </source>
</evidence>
<dbReference type="InterPro" id="IPR036259">
    <property type="entry name" value="MFS_trans_sf"/>
</dbReference>